<feature type="compositionally biased region" description="Basic and acidic residues" evidence="1">
    <location>
        <begin position="526"/>
        <end position="544"/>
    </location>
</feature>
<dbReference type="RefSeq" id="XP_062738666.1">
    <property type="nucleotide sequence ID" value="XM_062875409.1"/>
</dbReference>
<proteinExistence type="predicted"/>
<feature type="region of interest" description="Disordered" evidence="1">
    <location>
        <begin position="510"/>
        <end position="544"/>
    </location>
</feature>
<gene>
    <name evidence="2" type="ORF">QC761_121270</name>
</gene>
<feature type="compositionally biased region" description="Basic and acidic residues" evidence="1">
    <location>
        <begin position="560"/>
        <end position="578"/>
    </location>
</feature>
<evidence type="ECO:0000313" key="3">
    <source>
        <dbReference type="Proteomes" id="UP001322138"/>
    </source>
</evidence>
<feature type="region of interest" description="Disordered" evidence="1">
    <location>
        <begin position="560"/>
        <end position="579"/>
    </location>
</feature>
<evidence type="ECO:0008006" key="4">
    <source>
        <dbReference type="Google" id="ProtNLM"/>
    </source>
</evidence>
<keyword evidence="3" id="KW-1185">Reference proteome</keyword>
<organism evidence="2 3">
    <name type="scientific">Podospora bellae-mahoneyi</name>
    <dbReference type="NCBI Taxonomy" id="2093777"/>
    <lineage>
        <taxon>Eukaryota</taxon>
        <taxon>Fungi</taxon>
        <taxon>Dikarya</taxon>
        <taxon>Ascomycota</taxon>
        <taxon>Pezizomycotina</taxon>
        <taxon>Sordariomycetes</taxon>
        <taxon>Sordariomycetidae</taxon>
        <taxon>Sordariales</taxon>
        <taxon>Podosporaceae</taxon>
        <taxon>Podospora</taxon>
    </lineage>
</organism>
<dbReference type="GeneID" id="87894891"/>
<sequence length="616" mass="70857">MAIPDNLRFALICPPRKLEADKTKETALIFDKFVFYFADYDRRQGMWLAVDRPARPDIKPWNQDWNPATYEAMWKEVVDKWLVNWTDELPPTPAQDILLVDWQESVPYVNNLVDEHTVDQCRRLIKRELGIRHYCLYPTLRAMNFLDEKAKTYKTSELLELERKGPNLDLVSFRDKNKPESEKAFFKYAALPRDDFNNMLEHFVLHKLFSSPATRQLFDLYKHPVMDDTGKVVVGFLTEYCSGKSLKDNVSGIFKLAHLQQLIRAVGFLNQNLHVWHNRISYENIIIDPQKDKPKITELGSITPYNNKLPADVLLKDVYALVRAIHAHVVRTPEEIEQFDPKMMKPGDRWDVDPRVRLGDDFGASHPAEVCFNFLTQQRQGLPGIWRPSPLREAEMPNITREFAPRPGEPPKPNDLASYWLRDPEDKAFQHDPLPKWVRTPHTKLVELQLANGERPAEELLKEIEPPLIPLANTVEMIHFVGRVQHSVNLGTPVSERVIKKVEEIANTPGIRVPPLNLPSRKRPRRESDVGNEEKRISSRPEKQALDQLMKELREATDLAQKAGEEAEEAAKEAKEATDQLTGLKTMIEAARKVTATSLHVTGPLPRPQPGVAWQI</sequence>
<dbReference type="Proteomes" id="UP001322138">
    <property type="component" value="Unassembled WGS sequence"/>
</dbReference>
<name>A0ABR0G1Z3_9PEZI</name>
<evidence type="ECO:0000256" key="1">
    <source>
        <dbReference type="SAM" id="MobiDB-lite"/>
    </source>
</evidence>
<comment type="caution">
    <text evidence="2">The sequence shown here is derived from an EMBL/GenBank/DDBJ whole genome shotgun (WGS) entry which is preliminary data.</text>
</comment>
<dbReference type="SUPFAM" id="SSF56112">
    <property type="entry name" value="Protein kinase-like (PK-like)"/>
    <property type="match status" value="1"/>
</dbReference>
<dbReference type="EMBL" id="JAFFGZ010000001">
    <property type="protein sequence ID" value="KAK4649691.1"/>
    <property type="molecule type" value="Genomic_DNA"/>
</dbReference>
<protein>
    <recommendedName>
        <fullName evidence="4">Protein kinase domain-containing protein</fullName>
    </recommendedName>
</protein>
<reference evidence="2 3" key="1">
    <citation type="journal article" date="2023" name="bioRxiv">
        <title>High-quality genome assemblies of four members of thePodospora anserinaspecies complex.</title>
        <authorList>
            <person name="Ament-Velasquez S.L."/>
            <person name="Vogan A.A."/>
            <person name="Wallerman O."/>
            <person name="Hartmann F."/>
            <person name="Gautier V."/>
            <person name="Silar P."/>
            <person name="Giraud T."/>
            <person name="Johannesson H."/>
        </authorList>
    </citation>
    <scope>NUCLEOTIDE SEQUENCE [LARGE SCALE GENOMIC DNA]</scope>
    <source>
        <strain evidence="2 3">CBS 112042</strain>
    </source>
</reference>
<evidence type="ECO:0000313" key="2">
    <source>
        <dbReference type="EMBL" id="KAK4649691.1"/>
    </source>
</evidence>
<dbReference type="InterPro" id="IPR011009">
    <property type="entry name" value="Kinase-like_dom_sf"/>
</dbReference>
<accession>A0ABR0G1Z3</accession>